<reference evidence="1" key="1">
    <citation type="submission" date="2014-11" db="EMBL/GenBank/DDBJ databases">
        <authorList>
            <person name="Amaro Gonzalez C."/>
        </authorList>
    </citation>
    <scope>NUCLEOTIDE SEQUENCE</scope>
</reference>
<reference evidence="1" key="2">
    <citation type="journal article" date="2015" name="Fish Shellfish Immunol.">
        <title>Early steps in the European eel (Anguilla anguilla)-Vibrio vulnificus interaction in the gills: Role of the RtxA13 toxin.</title>
        <authorList>
            <person name="Callol A."/>
            <person name="Pajuelo D."/>
            <person name="Ebbesson L."/>
            <person name="Teles M."/>
            <person name="MacKenzie S."/>
            <person name="Amaro C."/>
        </authorList>
    </citation>
    <scope>NUCLEOTIDE SEQUENCE</scope>
</reference>
<evidence type="ECO:0000313" key="1">
    <source>
        <dbReference type="EMBL" id="JAH85861.1"/>
    </source>
</evidence>
<organism evidence="1">
    <name type="scientific">Anguilla anguilla</name>
    <name type="common">European freshwater eel</name>
    <name type="synonym">Muraena anguilla</name>
    <dbReference type="NCBI Taxonomy" id="7936"/>
    <lineage>
        <taxon>Eukaryota</taxon>
        <taxon>Metazoa</taxon>
        <taxon>Chordata</taxon>
        <taxon>Craniata</taxon>
        <taxon>Vertebrata</taxon>
        <taxon>Euteleostomi</taxon>
        <taxon>Actinopterygii</taxon>
        <taxon>Neopterygii</taxon>
        <taxon>Teleostei</taxon>
        <taxon>Anguilliformes</taxon>
        <taxon>Anguillidae</taxon>
        <taxon>Anguilla</taxon>
    </lineage>
</organism>
<protein>
    <submittedName>
        <fullName evidence="1">Uncharacterized protein</fullName>
    </submittedName>
</protein>
<proteinExistence type="predicted"/>
<dbReference type="EMBL" id="GBXM01022716">
    <property type="protein sequence ID" value="JAH85861.1"/>
    <property type="molecule type" value="Transcribed_RNA"/>
</dbReference>
<dbReference type="AlphaFoldDB" id="A0A0E9W6D8"/>
<sequence>MLFTPQALDRPPPSAYEVWLNNAVHYTTECIADQYIKDHNNLYLSVIFVRLYSFVFFCRLKSPATTV</sequence>
<name>A0A0E9W6D8_ANGAN</name>
<accession>A0A0E9W6D8</accession>